<accession>A0A812TTZ2</accession>
<feature type="transmembrane region" description="Helical" evidence="2">
    <location>
        <begin position="921"/>
        <end position="942"/>
    </location>
</feature>
<gene>
    <name evidence="4" type="ORF">SNEC2469_LOCUS15480</name>
</gene>
<feature type="transmembrane region" description="Helical" evidence="2">
    <location>
        <begin position="1075"/>
        <end position="1096"/>
    </location>
</feature>
<evidence type="ECO:0000313" key="4">
    <source>
        <dbReference type="EMBL" id="CAE7537815.1"/>
    </source>
</evidence>
<keyword evidence="2" id="KW-0812">Transmembrane</keyword>
<keyword evidence="5" id="KW-1185">Reference proteome</keyword>
<dbReference type="Pfam" id="PF20691">
    <property type="entry name" value="TAGT"/>
    <property type="match status" value="1"/>
</dbReference>
<feature type="domain" description="TET-Associated Glycosyltransferase" evidence="3">
    <location>
        <begin position="1195"/>
        <end position="1312"/>
    </location>
</feature>
<reference evidence="4" key="1">
    <citation type="submission" date="2021-02" db="EMBL/GenBank/DDBJ databases">
        <authorList>
            <person name="Dougan E. K."/>
            <person name="Rhodes N."/>
            <person name="Thang M."/>
            <person name="Chan C."/>
        </authorList>
    </citation>
    <scope>NUCLEOTIDE SEQUENCE</scope>
</reference>
<feature type="compositionally biased region" description="Basic and acidic residues" evidence="1">
    <location>
        <begin position="1513"/>
        <end position="1523"/>
    </location>
</feature>
<evidence type="ECO:0000313" key="5">
    <source>
        <dbReference type="Proteomes" id="UP000601435"/>
    </source>
</evidence>
<keyword evidence="2" id="KW-0472">Membrane</keyword>
<feature type="region of interest" description="Disordered" evidence="1">
    <location>
        <begin position="731"/>
        <end position="754"/>
    </location>
</feature>
<feature type="region of interest" description="Disordered" evidence="1">
    <location>
        <begin position="1493"/>
        <end position="1533"/>
    </location>
</feature>
<feature type="transmembrane region" description="Helical" evidence="2">
    <location>
        <begin position="1049"/>
        <end position="1068"/>
    </location>
</feature>
<dbReference type="Proteomes" id="UP000601435">
    <property type="component" value="Unassembled WGS sequence"/>
</dbReference>
<dbReference type="EMBL" id="CAJNJA010025141">
    <property type="protein sequence ID" value="CAE7537815.1"/>
    <property type="molecule type" value="Genomic_DNA"/>
</dbReference>
<evidence type="ECO:0000259" key="3">
    <source>
        <dbReference type="Pfam" id="PF20691"/>
    </source>
</evidence>
<evidence type="ECO:0000256" key="1">
    <source>
        <dbReference type="SAM" id="MobiDB-lite"/>
    </source>
</evidence>
<feature type="transmembrane region" description="Helical" evidence="2">
    <location>
        <begin position="1002"/>
        <end position="1023"/>
    </location>
</feature>
<name>A0A812TTZ2_9DINO</name>
<sequence>MELQPLAVDETGQLLTQTLPARPSHDRTGSRLACRVLYHFFLVVVVLALAIICFAAAHPLHDFSLTRLVGLAAVGAAPVSIDPNSIEPPVVNTTRLLQQALLYGHASVATTTSAKNHSWPPAALKHAGEDCWRACGNASGDCAWCGIGNACCRQGAKLDPPECEGATFATTKWHTCVTPAKRFFLKHASQDCLLHCNGRSGYCDWCGSGNVCCMQKAVSLDAPECKGAYSFRVSNEYRCVPTTGVCDVGVGELPDGYGGCKKPDTAPSTGFYMYKASSPFWPRELNLSTNMGSLGGVLWYLHNDIVTECPRKHGIDRIERFFVTTKPTDELYRNGKRLFDSFREFRQGKVQDPTFKATHWDKYGYNVGCVRVDPRQSTAFYPDAIWYSLPGRCPTQELERKTERCELEQPGGYCDVPNGNHTCTWTATYAGEVLLDDLSGITDPVSFCNLGGFEYDIGLDTGIQNDFWNGKLNLEACSRRVDQVQIEFAKKYPYLPSALDLTLLSITATAPGRSFPVWKVFFNNRRILRDVIRCWASAFLGTDINHEIPSHATARASDKTLDPDSRIGSLRSVLPIRHGAYKLEITWPADALLNPVVVLAWFAWLAVTCFKQGEDPGFTSAPLVITFLLPDGVSTRDVWFYESPLGLDFSMRLPMKVKAVKPGFIGEHSKVQVGWTILKIDGRPAPGSFDATLMMLQTRLQGMRRFCRAVSSNIDGFAMSQQQLRYAAAKEGKRRPGTVAKASAKAEKMQQGARSKLRKLHPSARYCHVDRRVMGWGSSSTHKSKIQAGVYSQTRGHYPEAQLARAMRTPPLPKDGRVELRSRCLAAVDDNDKTNNYSLRCARADAAVTIQDVGARGRAGGDARHLRVQSRQLWLAEPPPSCSQRKCRKLQLLLHAAIDEDTGYPRVLQEASSLQERRQSFILVLISGVDVISSAVMMGVAFKFAYRAIGASLYCLGLQAISHMLSSIILIVRLVGELGVPQDAEESLLREKRRRFLYREQGLNVVMGLAMLVAAAALVFKAARKIKFWDKWYLDHRDMDTEAQWATEFLAWYGFAFYLLQAIARFFLGRKLRRGIVWSALVNSVISLVFLLVMGLAASYEKEGMWKAEPICAIVLAIVSVVEGIRIVISNMDSQATVFDTRTKCAAIKQVLFEVKLSGPDQLIQNWEAACQRYESFLQQRGQKLDKQALQVPHPVFIPSRGRPEKAHLNWEAPHVFGPQEKEPGLAPVVCIVVEPEEEEAYRGTWPLALMLVLPEGNRGPGYARWVVQTVCTRATVTGGCAGPCQTATMLRRLGRIWIVDDTLTTFYRLAWMHNFRQCGRLARPKRMKHRVASSELMFVEALLAVQRHPFAGRAAVAGFLRDDGTAVCKRAEWKLDELALYKVVLLDLNELRRLQVEYVPGLQMYEDICLNHDVLSRGGRTLKCQCYGFRAVHAKMGGCLQQRAGHRAAGKSTGITKLEDLVQPAAFASMGHDRQKAIGELLRWVQDKETLYRKRSSQEPDQPSSNARKRKESSENSDRTDGRTGSSDVKVELPEAIIVSDDSDFEELKMTSANTDIAPLAWGLPSQRVRVAMK</sequence>
<comment type="caution">
    <text evidence="4">The sequence shown here is derived from an EMBL/GenBank/DDBJ whole genome shotgun (WGS) entry which is preliminary data.</text>
</comment>
<keyword evidence="2" id="KW-1133">Transmembrane helix</keyword>
<organism evidence="4 5">
    <name type="scientific">Symbiodinium necroappetens</name>
    <dbReference type="NCBI Taxonomy" id="1628268"/>
    <lineage>
        <taxon>Eukaryota</taxon>
        <taxon>Sar</taxon>
        <taxon>Alveolata</taxon>
        <taxon>Dinophyceae</taxon>
        <taxon>Suessiales</taxon>
        <taxon>Symbiodiniaceae</taxon>
        <taxon>Symbiodinium</taxon>
    </lineage>
</organism>
<dbReference type="InterPro" id="IPR049100">
    <property type="entry name" value="TAGT"/>
</dbReference>
<evidence type="ECO:0000256" key="2">
    <source>
        <dbReference type="SAM" id="Phobius"/>
    </source>
</evidence>
<dbReference type="OrthoDB" id="411422at2759"/>
<protein>
    <recommendedName>
        <fullName evidence="3">TET-Associated Glycosyltransferase domain-containing protein</fullName>
    </recommendedName>
</protein>
<feature type="transmembrane region" description="Helical" evidence="2">
    <location>
        <begin position="36"/>
        <end position="57"/>
    </location>
</feature>
<proteinExistence type="predicted"/>